<dbReference type="EMBL" id="UYSU01036783">
    <property type="protein sequence ID" value="VDL98150.1"/>
    <property type="molecule type" value="Genomic_DNA"/>
</dbReference>
<reference evidence="2 3" key="2">
    <citation type="submission" date="2018-11" db="EMBL/GenBank/DDBJ databases">
        <authorList>
            <consortium name="Pathogen Informatics"/>
        </authorList>
    </citation>
    <scope>NUCLEOTIDE SEQUENCE [LARGE SCALE GENOMIC DNA]</scope>
    <source>
        <strain evidence="2 3">NST_G2</strain>
    </source>
</reference>
<keyword evidence="1" id="KW-0812">Transmembrane</keyword>
<dbReference type="AlphaFoldDB" id="A0A183T5L7"/>
<name>A0A183T5L7_SCHSO</name>
<keyword evidence="1" id="KW-1133">Transmembrane helix</keyword>
<dbReference type="Proteomes" id="UP000275846">
    <property type="component" value="Unassembled WGS sequence"/>
</dbReference>
<feature type="transmembrane region" description="Helical" evidence="1">
    <location>
        <begin position="6"/>
        <end position="25"/>
    </location>
</feature>
<keyword evidence="3" id="KW-1185">Reference proteome</keyword>
<protein>
    <submittedName>
        <fullName evidence="4">Sensor histidine kinase</fullName>
    </submittedName>
</protein>
<accession>A0A183T5L7</accession>
<organism evidence="4">
    <name type="scientific">Schistocephalus solidus</name>
    <name type="common">Tapeworm</name>
    <dbReference type="NCBI Taxonomy" id="70667"/>
    <lineage>
        <taxon>Eukaryota</taxon>
        <taxon>Metazoa</taxon>
        <taxon>Spiralia</taxon>
        <taxon>Lophotrochozoa</taxon>
        <taxon>Platyhelminthes</taxon>
        <taxon>Cestoda</taxon>
        <taxon>Eucestoda</taxon>
        <taxon>Diphyllobothriidea</taxon>
        <taxon>Diphyllobothriidae</taxon>
        <taxon>Schistocephalus</taxon>
    </lineage>
</organism>
<dbReference type="OrthoDB" id="10596774at2759"/>
<reference evidence="4" key="1">
    <citation type="submission" date="2016-06" db="UniProtKB">
        <authorList>
            <consortium name="WormBaseParasite"/>
        </authorList>
    </citation>
    <scope>IDENTIFICATION</scope>
</reference>
<dbReference type="WBParaSite" id="SSLN_0001221201-mRNA-1">
    <property type="protein sequence ID" value="SSLN_0001221201-mRNA-1"/>
    <property type="gene ID" value="SSLN_0001221201"/>
</dbReference>
<gene>
    <name evidence="2" type="ORF">SSLN_LOCUS11765</name>
</gene>
<evidence type="ECO:0000313" key="2">
    <source>
        <dbReference type="EMBL" id="VDL98150.1"/>
    </source>
</evidence>
<proteinExistence type="predicted"/>
<evidence type="ECO:0000313" key="3">
    <source>
        <dbReference type="Proteomes" id="UP000275846"/>
    </source>
</evidence>
<evidence type="ECO:0000313" key="4">
    <source>
        <dbReference type="WBParaSite" id="SSLN_0001221201-mRNA-1"/>
    </source>
</evidence>
<keyword evidence="1" id="KW-0472">Membrane</keyword>
<evidence type="ECO:0000256" key="1">
    <source>
        <dbReference type="SAM" id="Phobius"/>
    </source>
</evidence>
<sequence>MPLLSGAPVRVVLLLLAVAILYVIYENYRMSSISAALILRNEEDEKRPGILQLVRAEVNRLITDETAHDDFSDEVG</sequence>